<evidence type="ECO:0000313" key="4">
    <source>
        <dbReference type="Proteomes" id="UP001242342"/>
    </source>
</evidence>
<reference evidence="1 4" key="3">
    <citation type="submission" date="2023-07" db="EMBL/GenBank/DDBJ databases">
        <title>Genome content predicts the carbon catabolic preferences of heterotrophic bacteria.</title>
        <authorList>
            <person name="Gralka M."/>
        </authorList>
    </citation>
    <scope>NUCLEOTIDE SEQUENCE [LARGE SCALE GENOMIC DNA]</scope>
    <source>
        <strain evidence="1 4">4G03</strain>
    </source>
</reference>
<dbReference type="PANTHER" id="PTHR35145:SF1">
    <property type="entry name" value="CYTOPLASMIC PROTEIN"/>
    <property type="match status" value="1"/>
</dbReference>
<protein>
    <submittedName>
        <fullName evidence="2">MmcQ-like protein</fullName>
    </submittedName>
    <submittedName>
        <fullName evidence="1">MmcQ/YjbR family DNA-binding protein</fullName>
    </submittedName>
</protein>
<dbReference type="PANTHER" id="PTHR35145">
    <property type="entry name" value="CYTOPLASMIC PROTEIN-RELATED"/>
    <property type="match status" value="1"/>
</dbReference>
<name>A0A2G1BXU3_9FLAO</name>
<dbReference type="Proteomes" id="UP000222163">
    <property type="component" value="Unassembled WGS sequence"/>
</dbReference>
<dbReference type="InterPro" id="IPR038056">
    <property type="entry name" value="YjbR-like_sf"/>
</dbReference>
<accession>A0A2G1BXU3</accession>
<proteinExistence type="predicted"/>
<evidence type="ECO:0000313" key="3">
    <source>
        <dbReference type="Proteomes" id="UP000222163"/>
    </source>
</evidence>
<dbReference type="AlphaFoldDB" id="A0A2G1BXU3"/>
<dbReference type="EMBL" id="JAUYVU010000004">
    <property type="protein sequence ID" value="MDP2541148.1"/>
    <property type="molecule type" value="Genomic_DNA"/>
</dbReference>
<gene>
    <name evidence="2" type="ORF">CSC81_01350</name>
    <name evidence="1" type="ORF">Q8W23_06615</name>
</gene>
<evidence type="ECO:0000313" key="1">
    <source>
        <dbReference type="EMBL" id="MDP2541148.1"/>
    </source>
</evidence>
<keyword evidence="4" id="KW-1185">Reference proteome</keyword>
<comment type="caution">
    <text evidence="2">The sequence shown here is derived from an EMBL/GenBank/DDBJ whole genome shotgun (WGS) entry which is preliminary data.</text>
</comment>
<sequence length="121" mass="14239">MNIEEFRNYCITKKGVTEHFPFDDNVLVFKVMNKMFSLSGLDSWEQHEPKVNLKCDPERALELRAEYESINPGFHMSKKHWNTVTLNNDVSDTFVFELIDHSYELIVKGLTKKLKEELKSL</sequence>
<evidence type="ECO:0000313" key="2">
    <source>
        <dbReference type="EMBL" id="PHN98860.1"/>
    </source>
</evidence>
<dbReference type="Pfam" id="PF04237">
    <property type="entry name" value="YjbR"/>
    <property type="match status" value="1"/>
</dbReference>
<dbReference type="Gene3D" id="3.90.1150.30">
    <property type="match status" value="1"/>
</dbReference>
<dbReference type="GO" id="GO:0003677">
    <property type="term" value="F:DNA binding"/>
    <property type="evidence" value="ECO:0007669"/>
    <property type="project" value="UniProtKB-KW"/>
</dbReference>
<dbReference type="InterPro" id="IPR058532">
    <property type="entry name" value="YjbR/MT2646/Rv2570-like"/>
</dbReference>
<accession>A0A497Z296</accession>
<reference evidence="2 3" key="1">
    <citation type="journal article" date="2016" name="Nat. Commun.">
        <title>Microbial interactions lead to rapid micro-scale successions on model marine particles.</title>
        <authorList>
            <person name="Datta M.S."/>
            <person name="Sliwerska E."/>
            <person name="Gore J."/>
            <person name="Polz M.F."/>
            <person name="Cordero O.X."/>
        </authorList>
    </citation>
    <scope>NUCLEOTIDE SEQUENCE [LARGE SCALE GENOMIC DNA]</scope>
    <source>
        <strain evidence="2 3">4G03</strain>
    </source>
</reference>
<reference evidence="2" key="2">
    <citation type="submission" date="2017-10" db="EMBL/GenBank/DDBJ databases">
        <authorList>
            <person name="Enke T.N."/>
            <person name="Cordero O.X."/>
        </authorList>
    </citation>
    <scope>NUCLEOTIDE SEQUENCE</scope>
    <source>
        <strain evidence="2">4G03</strain>
    </source>
</reference>
<keyword evidence="1" id="KW-0238">DNA-binding</keyword>
<dbReference type="Proteomes" id="UP001242342">
    <property type="component" value="Unassembled WGS sequence"/>
</dbReference>
<dbReference type="EMBL" id="PDUU01000002">
    <property type="protein sequence ID" value="PHN98860.1"/>
    <property type="molecule type" value="Genomic_DNA"/>
</dbReference>
<organism evidence="2 3">
    <name type="scientific">Tenacibaculum discolor</name>
    <dbReference type="NCBI Taxonomy" id="361581"/>
    <lineage>
        <taxon>Bacteria</taxon>
        <taxon>Pseudomonadati</taxon>
        <taxon>Bacteroidota</taxon>
        <taxon>Flavobacteriia</taxon>
        <taxon>Flavobacteriales</taxon>
        <taxon>Flavobacteriaceae</taxon>
        <taxon>Tenacibaculum</taxon>
    </lineage>
</organism>
<dbReference type="RefSeq" id="WP_099213993.1">
    <property type="nucleotide sequence ID" value="NZ_JAUYVU010000004.1"/>
</dbReference>
<dbReference type="SUPFAM" id="SSF142906">
    <property type="entry name" value="YjbR-like"/>
    <property type="match status" value="1"/>
</dbReference>
<dbReference type="InterPro" id="IPR007351">
    <property type="entry name" value="YjbR"/>
</dbReference>